<keyword evidence="1" id="KW-0808">Transferase</keyword>
<evidence type="ECO:0000259" key="3">
    <source>
        <dbReference type="PROSITE" id="PS51186"/>
    </source>
</evidence>
<dbReference type="InterPro" id="IPR000182">
    <property type="entry name" value="GNAT_dom"/>
</dbReference>
<dbReference type="Pfam" id="PF00583">
    <property type="entry name" value="Acetyltransf_1"/>
    <property type="match status" value="1"/>
</dbReference>
<proteinExistence type="predicted"/>
<gene>
    <name evidence="4" type="ORF">DHL47_11390</name>
</gene>
<dbReference type="RefSeq" id="WP_209551922.1">
    <property type="nucleotide sequence ID" value="NZ_QFAY01000027.1"/>
</dbReference>
<reference evidence="4 5" key="1">
    <citation type="submission" date="2018-05" db="EMBL/GenBank/DDBJ databases">
        <title>Draft genome sequence of Streptococcus panodentis CCUG 70867T.</title>
        <authorList>
            <person name="Salva-Serra F."/>
            <person name="Mendez V."/>
            <person name="Jaen-Luchoro D."/>
            <person name="Gonzales-Siles L."/>
            <person name="Karlsson R."/>
            <person name="Engstrom-Jakobsson H."/>
            <person name="Busquets A."/>
            <person name="Gomila M."/>
            <person name="Pineiro-Iglesias B."/>
            <person name="Bennasar-Figueras A."/>
            <person name="Seeger M."/>
            <person name="Moore E."/>
        </authorList>
    </citation>
    <scope>NUCLEOTIDE SEQUENCE [LARGE SCALE GENOMIC DNA]</scope>
    <source>
        <strain evidence="4 5">CCUG 70867</strain>
    </source>
</reference>
<keyword evidence="5" id="KW-1185">Reference proteome</keyword>
<dbReference type="SUPFAM" id="SSF55729">
    <property type="entry name" value="Acyl-CoA N-acyltransferases (Nat)"/>
    <property type="match status" value="1"/>
</dbReference>
<comment type="caution">
    <text evidence="4">The sequence shown here is derived from an EMBL/GenBank/DDBJ whole genome shotgun (WGS) entry which is preliminary data.</text>
</comment>
<evidence type="ECO:0000313" key="5">
    <source>
        <dbReference type="Proteomes" id="UP001519349"/>
    </source>
</evidence>
<evidence type="ECO:0000256" key="2">
    <source>
        <dbReference type="ARBA" id="ARBA00023315"/>
    </source>
</evidence>
<dbReference type="InterPro" id="IPR016181">
    <property type="entry name" value="Acyl_CoA_acyltransferase"/>
</dbReference>
<dbReference type="InterPro" id="IPR050680">
    <property type="entry name" value="YpeA/RimI_acetyltransf"/>
</dbReference>
<evidence type="ECO:0000313" key="4">
    <source>
        <dbReference type="EMBL" id="MBP2621907.1"/>
    </source>
</evidence>
<sequence length="196" mass="22489">MVKIRKAAESDRKTIASTIVTAYDNDFSAFVKQFGREFVLDFMEQVLQIKYFYVAEQTGQIIGILAISDANGRATKLDRQQLAERFGRIKVFFLSLGFSDFEKPGKIPATTGYIEYVAVAAAYRGQGLGRQMLKESMKLAGFKDYILDVKDSNEAAIRCYQKLGFREFARKKKPFLNPLKDFKEFIWMERLADRKA</sequence>
<dbReference type="CDD" id="cd04301">
    <property type="entry name" value="NAT_SF"/>
    <property type="match status" value="1"/>
</dbReference>
<keyword evidence="2" id="KW-0012">Acyltransferase</keyword>
<dbReference type="Gene3D" id="3.40.630.30">
    <property type="match status" value="1"/>
</dbReference>
<evidence type="ECO:0000256" key="1">
    <source>
        <dbReference type="ARBA" id="ARBA00022679"/>
    </source>
</evidence>
<protein>
    <recommendedName>
        <fullName evidence="3">N-acetyltransferase domain-containing protein</fullName>
    </recommendedName>
</protein>
<dbReference type="EMBL" id="QFAY01000027">
    <property type="protein sequence ID" value="MBP2621907.1"/>
    <property type="molecule type" value="Genomic_DNA"/>
</dbReference>
<dbReference type="PANTHER" id="PTHR43420">
    <property type="entry name" value="ACETYLTRANSFERASE"/>
    <property type="match status" value="1"/>
</dbReference>
<organism evidence="4 5">
    <name type="scientific">Streptococcus panodentis</name>
    <dbReference type="NCBI Taxonomy" id="1581472"/>
    <lineage>
        <taxon>Bacteria</taxon>
        <taxon>Bacillati</taxon>
        <taxon>Bacillota</taxon>
        <taxon>Bacilli</taxon>
        <taxon>Lactobacillales</taxon>
        <taxon>Streptococcaceae</taxon>
        <taxon>Streptococcus</taxon>
    </lineage>
</organism>
<feature type="domain" description="N-acetyltransferase" evidence="3">
    <location>
        <begin position="2"/>
        <end position="193"/>
    </location>
</feature>
<dbReference type="PROSITE" id="PS51186">
    <property type="entry name" value="GNAT"/>
    <property type="match status" value="1"/>
</dbReference>
<dbReference type="Proteomes" id="UP001519349">
    <property type="component" value="Unassembled WGS sequence"/>
</dbReference>
<name>A0ABS5AZ98_9STRE</name>
<accession>A0ABS5AZ98</accession>